<feature type="transmembrane region" description="Helical" evidence="6">
    <location>
        <begin position="213"/>
        <end position="234"/>
    </location>
</feature>
<evidence type="ECO:0000259" key="7">
    <source>
        <dbReference type="PROSITE" id="PS50850"/>
    </source>
</evidence>
<keyword evidence="2" id="KW-0813">Transport</keyword>
<feature type="transmembrane region" description="Helical" evidence="6">
    <location>
        <begin position="276"/>
        <end position="293"/>
    </location>
</feature>
<feature type="domain" description="Major facilitator superfamily (MFS) profile" evidence="7">
    <location>
        <begin position="10"/>
        <end position="389"/>
    </location>
</feature>
<dbReference type="RefSeq" id="WP_263062412.1">
    <property type="nucleotide sequence ID" value="NZ_JAOUSE010000088.1"/>
</dbReference>
<dbReference type="CDD" id="cd17489">
    <property type="entry name" value="MFS_YfcJ_like"/>
    <property type="match status" value="1"/>
</dbReference>
<dbReference type="InterPro" id="IPR052714">
    <property type="entry name" value="MFS_Exporter"/>
</dbReference>
<evidence type="ECO:0000313" key="8">
    <source>
        <dbReference type="EMBL" id="MCU9595870.1"/>
    </source>
</evidence>
<sequence length="403" mass="44603">MKQGKIFTKDFIILFSATFFVALIFYLLMTSFALYAVQQFAASESEAGLAAGIFIIGALFARLLAGKYIEVIGRNKLLYSSLILFLIAILFYFFANSLGLLLIIRFIHGMGFGASSTAMSTAVMDMIPYERKGEGTSYFTLSSVFATALGPFLGLYLTQNFDFQQIFIICTIFTVISLILSFFAKIPEAEISEKKLNETKKGFHFQDFIEMKALPISFVMIILGIAYASIISFINVYAIELQLQDAASLFFIVYAIVLLFTRPLTGRLLDIKGDNIVIYPAIIFLTICLVLLSQARVGFVLLLAGAFLALGFGTLVSCGQAIAVKEAPKERVGLAVSTFYICLDGGVGIGPYLIGFIIPYVGFRGMYLILALFVFLTVILYYFLHGKKAAARRKEKEQLQKVL</sequence>
<dbReference type="InterPro" id="IPR011701">
    <property type="entry name" value="MFS"/>
</dbReference>
<keyword evidence="4 6" id="KW-1133">Transmembrane helix</keyword>
<reference evidence="8 9" key="1">
    <citation type="submission" date="2022-10" db="EMBL/GenBank/DDBJ databases">
        <title>Description of Fervidibacillus gen. nov. in the family Fervidibacillaceae fam. nov. with two species, Fervidibacillus albus sp. nov., and Fervidibacillus halotolerans sp. nov., isolated from tidal flat sediments.</title>
        <authorList>
            <person name="Kwon K.K."/>
            <person name="Yang S.-H."/>
        </authorList>
    </citation>
    <scope>NUCLEOTIDE SEQUENCE [LARGE SCALE GENOMIC DNA]</scope>
    <source>
        <strain evidence="8 9">DSM 23332</strain>
    </source>
</reference>
<keyword evidence="9" id="KW-1185">Reference proteome</keyword>
<dbReference type="Proteomes" id="UP001208656">
    <property type="component" value="Unassembled WGS sequence"/>
</dbReference>
<feature type="transmembrane region" description="Helical" evidence="6">
    <location>
        <begin position="12"/>
        <end position="35"/>
    </location>
</feature>
<feature type="transmembrane region" description="Helical" evidence="6">
    <location>
        <begin position="246"/>
        <end position="264"/>
    </location>
</feature>
<feature type="transmembrane region" description="Helical" evidence="6">
    <location>
        <begin position="136"/>
        <end position="157"/>
    </location>
</feature>
<feature type="transmembrane region" description="Helical" evidence="6">
    <location>
        <begin position="101"/>
        <end position="124"/>
    </location>
</feature>
<feature type="transmembrane region" description="Helical" evidence="6">
    <location>
        <begin position="366"/>
        <end position="384"/>
    </location>
</feature>
<organism evidence="8 9">
    <name type="scientific">Pallidibacillus thermolactis</name>
    <dbReference type="NCBI Taxonomy" id="251051"/>
    <lineage>
        <taxon>Bacteria</taxon>
        <taxon>Bacillati</taxon>
        <taxon>Bacillota</taxon>
        <taxon>Bacilli</taxon>
        <taxon>Bacillales</taxon>
        <taxon>Bacillaceae</taxon>
        <taxon>Pallidibacillus</taxon>
    </lineage>
</organism>
<keyword evidence="5 6" id="KW-0472">Membrane</keyword>
<dbReference type="InterPro" id="IPR020846">
    <property type="entry name" value="MFS_dom"/>
</dbReference>
<gene>
    <name evidence="8" type="ORF">OEV82_15805</name>
</gene>
<dbReference type="EMBL" id="JAOUSE010000088">
    <property type="protein sequence ID" value="MCU9595870.1"/>
    <property type="molecule type" value="Genomic_DNA"/>
</dbReference>
<dbReference type="PROSITE" id="PS50850">
    <property type="entry name" value="MFS"/>
    <property type="match status" value="1"/>
</dbReference>
<evidence type="ECO:0000256" key="2">
    <source>
        <dbReference type="ARBA" id="ARBA00022448"/>
    </source>
</evidence>
<evidence type="ECO:0000256" key="4">
    <source>
        <dbReference type="ARBA" id="ARBA00022989"/>
    </source>
</evidence>
<dbReference type="Pfam" id="PF07690">
    <property type="entry name" value="MFS_1"/>
    <property type="match status" value="1"/>
</dbReference>
<evidence type="ECO:0000256" key="1">
    <source>
        <dbReference type="ARBA" id="ARBA00004651"/>
    </source>
</evidence>
<feature type="transmembrane region" description="Helical" evidence="6">
    <location>
        <begin position="334"/>
        <end position="360"/>
    </location>
</feature>
<dbReference type="SUPFAM" id="SSF103473">
    <property type="entry name" value="MFS general substrate transporter"/>
    <property type="match status" value="1"/>
</dbReference>
<evidence type="ECO:0000256" key="3">
    <source>
        <dbReference type="ARBA" id="ARBA00022692"/>
    </source>
</evidence>
<dbReference type="InterPro" id="IPR036259">
    <property type="entry name" value="MFS_trans_sf"/>
</dbReference>
<comment type="caution">
    <text evidence="8">The sequence shown here is derived from an EMBL/GenBank/DDBJ whole genome shotgun (WGS) entry which is preliminary data.</text>
</comment>
<keyword evidence="3 6" id="KW-0812">Transmembrane</keyword>
<evidence type="ECO:0000256" key="5">
    <source>
        <dbReference type="ARBA" id="ARBA00023136"/>
    </source>
</evidence>
<proteinExistence type="predicted"/>
<feature type="transmembrane region" description="Helical" evidence="6">
    <location>
        <begin position="77"/>
        <end position="95"/>
    </location>
</feature>
<feature type="transmembrane region" description="Helical" evidence="6">
    <location>
        <begin position="299"/>
        <end position="322"/>
    </location>
</feature>
<name>A0ABT2WJK1_9BACI</name>
<dbReference type="Gene3D" id="1.20.1250.20">
    <property type="entry name" value="MFS general substrate transporter like domains"/>
    <property type="match status" value="2"/>
</dbReference>
<comment type="subcellular location">
    <subcellularLocation>
        <location evidence="1">Cell membrane</location>
        <topology evidence="1">Multi-pass membrane protein</topology>
    </subcellularLocation>
</comment>
<feature type="transmembrane region" description="Helical" evidence="6">
    <location>
        <begin position="47"/>
        <end position="65"/>
    </location>
</feature>
<accession>A0ABT2WJK1</accession>
<dbReference type="PANTHER" id="PTHR23531">
    <property type="entry name" value="QUINOLENE RESISTANCE PROTEIN NORA"/>
    <property type="match status" value="1"/>
</dbReference>
<evidence type="ECO:0000313" key="9">
    <source>
        <dbReference type="Proteomes" id="UP001208656"/>
    </source>
</evidence>
<protein>
    <submittedName>
        <fullName evidence="8">MFS transporter</fullName>
    </submittedName>
</protein>
<dbReference type="PANTHER" id="PTHR23531:SF2">
    <property type="entry name" value="PERMEASE"/>
    <property type="match status" value="1"/>
</dbReference>
<evidence type="ECO:0000256" key="6">
    <source>
        <dbReference type="SAM" id="Phobius"/>
    </source>
</evidence>
<feature type="transmembrane region" description="Helical" evidence="6">
    <location>
        <begin position="163"/>
        <end position="184"/>
    </location>
</feature>